<dbReference type="GO" id="GO:0015031">
    <property type="term" value="P:protein transport"/>
    <property type="evidence" value="ECO:0007669"/>
    <property type="project" value="UniProtKB-KW"/>
</dbReference>
<evidence type="ECO:0000256" key="3">
    <source>
        <dbReference type="ARBA" id="ARBA00022448"/>
    </source>
</evidence>
<keyword evidence="5" id="KW-0653">Protein transport</keyword>
<dbReference type="PANTHER" id="PTHR12894:SF27">
    <property type="entry name" value="TRANSFORMING GROWTH FACTOR-BETA RECEPTOR-ASSOCIATED PROTEIN 1"/>
    <property type="match status" value="1"/>
</dbReference>
<evidence type="ECO:0000256" key="1">
    <source>
        <dbReference type="ARBA" id="ARBA00004173"/>
    </source>
</evidence>
<evidence type="ECO:0000259" key="7">
    <source>
        <dbReference type="PROSITE" id="PS50219"/>
    </source>
</evidence>
<evidence type="ECO:0000256" key="2">
    <source>
        <dbReference type="ARBA" id="ARBA00004496"/>
    </source>
</evidence>
<protein>
    <recommendedName>
        <fullName evidence="7">CNH domain-containing protein</fullName>
    </recommendedName>
</protein>
<dbReference type="EMBL" id="JALJOU010000014">
    <property type="protein sequence ID" value="KAK9839815.1"/>
    <property type="molecule type" value="Genomic_DNA"/>
</dbReference>
<dbReference type="GO" id="GO:0005739">
    <property type="term" value="C:mitochondrion"/>
    <property type="evidence" value="ECO:0007669"/>
    <property type="project" value="UniProtKB-SubCell"/>
</dbReference>
<dbReference type="PANTHER" id="PTHR12894">
    <property type="entry name" value="CNH DOMAIN CONTAINING"/>
    <property type="match status" value="1"/>
</dbReference>
<dbReference type="SMART" id="SM00916">
    <property type="entry name" value="L51_S25_CI-B8"/>
    <property type="match status" value="1"/>
</dbReference>
<dbReference type="Pfam" id="PF05047">
    <property type="entry name" value="L51_S25_CI-B8"/>
    <property type="match status" value="1"/>
</dbReference>
<reference evidence="8 9" key="1">
    <citation type="journal article" date="2024" name="Nat. Commun.">
        <title>Phylogenomics reveals the evolutionary origins of lichenization in chlorophyte algae.</title>
        <authorList>
            <person name="Puginier C."/>
            <person name="Libourel C."/>
            <person name="Otte J."/>
            <person name="Skaloud P."/>
            <person name="Haon M."/>
            <person name="Grisel S."/>
            <person name="Petersen M."/>
            <person name="Berrin J.G."/>
            <person name="Delaux P.M."/>
            <person name="Dal Grande F."/>
            <person name="Keller J."/>
        </authorList>
    </citation>
    <scope>NUCLEOTIDE SEQUENCE [LARGE SCALE GENOMIC DNA]</scope>
    <source>
        <strain evidence="8 9">SAG 245.80</strain>
    </source>
</reference>
<dbReference type="AlphaFoldDB" id="A0AAW1S1G0"/>
<dbReference type="InterPro" id="IPR007741">
    <property type="entry name" value="Ribosomal_mL43/mS25/NADH_DH"/>
</dbReference>
<evidence type="ECO:0000313" key="9">
    <source>
        <dbReference type="Proteomes" id="UP001445335"/>
    </source>
</evidence>
<dbReference type="GO" id="GO:0034058">
    <property type="term" value="P:endosomal vesicle fusion"/>
    <property type="evidence" value="ECO:0007669"/>
    <property type="project" value="TreeGrafter"/>
</dbReference>
<gene>
    <name evidence="8" type="ORF">WJX81_003522</name>
</gene>
<evidence type="ECO:0000256" key="6">
    <source>
        <dbReference type="ARBA" id="ARBA00023128"/>
    </source>
</evidence>
<dbReference type="Pfam" id="PF10367">
    <property type="entry name" value="zf-Vps39_C"/>
    <property type="match status" value="1"/>
</dbReference>
<comment type="subcellular location">
    <subcellularLocation>
        <location evidence="2">Cytoplasm</location>
    </subcellularLocation>
    <subcellularLocation>
        <location evidence="1">Mitochondrion</location>
    </subcellularLocation>
</comment>
<feature type="domain" description="CNH" evidence="7">
    <location>
        <begin position="108"/>
        <end position="384"/>
    </location>
</feature>
<proteinExistence type="predicted"/>
<dbReference type="GO" id="GO:0006914">
    <property type="term" value="P:autophagy"/>
    <property type="evidence" value="ECO:0007669"/>
    <property type="project" value="TreeGrafter"/>
</dbReference>
<keyword evidence="9" id="KW-1185">Reference proteome</keyword>
<sequence length="1066" mass="112381">MSWRTTIGKNLQELRFQFCQTSEGSKGVREFIFAHYQEMKKANPRFPFLIRECERLPARAIARFDFGKEIPIPLDGLDKDAVDKRLAEVVGWGTVMPRSTESEGSFRTSLISTIAVDNAGERMYLGLTDGQLEEHRVHTLEQEVRVSLGARKHVGKKAVTAIVHIEAAKQLATLCDGVLQLLDQETLEGKHVPGPKGLTAIALESGQARRPRLAAAARTGKRSAAVVVYEIFPGVAALGPAARCVSQAELAEPLSVKGMAWLGGRLVVATSLRYMLLDPASGAYVQLFALPEEAPPPTLVQAIPGADLAVLLMDQAGIVVDAQGRPATSALTFPDTPLALAAAGIYVLAACADAVHVYDRTAAAWVQTLPYLGNARAAPGQQLASAQGARGACVLIAGFRRVWLYRPVALEEQARELLRARQYSAALALADVGAAAGGAWAPIAFAEGAFLLLHELHFQEAMDALRRCSPTPVQPAALFPLFPGAAAPWATAAPAPHLWGLHAPLPELRSLISRRRGGGGNRAAAVHGSGLRNGEAAEPVGDAAAAVRIGAGGGAGRGAGPASGNGLADADMAREGGAEAEAKRCIAEYLLEVRERPGVEALDGVDALAATLLAEQGAAGRLEGLLAAPNAAPLAAVACALRRCGRWHALALLSARRGDVEGALRLWQDLASGAIKEAPAQSGAVAEAAAGGGGGAAAVAVAHAAALLADEAAVADALALRCLDWLLDAAPDRTLGVLTARQRLPVEPALALLRRRSEPLLRSYLEHLVLDRGDPDAALHTELALALVVAALRLMPPPNVSMLAWQRACAARERDAAGGAAAEELRGLRGRLCALLAREPARYDLGRLLAAVAPTELWDEQVVLHQKLGDHGAALRVLALVLGDIRAAEAYCTRWAGGEGHLALLDALLRPGDGRPPLYAEACHLLAAQGAHLDPRRVLDALAPDMPLALAAGTLAAMTRTALHRRRAGTLSRALHRACHLSAAAERAELMSRRVVVTEERACRLCHARIGTKMSAVFPNGLLVCYKCLRKGDPHIPGWLASNLKTSGEDMHMSCWRASTRVTSPY</sequence>
<dbReference type="PROSITE" id="PS50219">
    <property type="entry name" value="CNH"/>
    <property type="match status" value="1"/>
</dbReference>
<comment type="caution">
    <text evidence="8">The sequence shown here is derived from an EMBL/GenBank/DDBJ whole genome shotgun (WGS) entry which is preliminary data.</text>
</comment>
<evidence type="ECO:0000256" key="4">
    <source>
        <dbReference type="ARBA" id="ARBA00022490"/>
    </source>
</evidence>
<evidence type="ECO:0000313" key="8">
    <source>
        <dbReference type="EMBL" id="KAK9839815.1"/>
    </source>
</evidence>
<dbReference type="Proteomes" id="UP001445335">
    <property type="component" value="Unassembled WGS sequence"/>
</dbReference>
<dbReference type="InterPro" id="IPR036249">
    <property type="entry name" value="Thioredoxin-like_sf"/>
</dbReference>
<dbReference type="InterPro" id="IPR001180">
    <property type="entry name" value="CNH_dom"/>
</dbReference>
<dbReference type="InterPro" id="IPR019453">
    <property type="entry name" value="VPS39/TGFA1_Znf"/>
</dbReference>
<dbReference type="GO" id="GO:0016020">
    <property type="term" value="C:membrane"/>
    <property type="evidence" value="ECO:0007669"/>
    <property type="project" value="TreeGrafter"/>
</dbReference>
<keyword evidence="3" id="KW-0813">Transport</keyword>
<name>A0AAW1S1G0_9CHLO</name>
<keyword evidence="6" id="KW-0496">Mitochondrion</keyword>
<dbReference type="InterPro" id="IPR032914">
    <property type="entry name" value="Vam6/VPS39/TRAP1"/>
</dbReference>
<dbReference type="Gene3D" id="3.40.30.10">
    <property type="entry name" value="Glutaredoxin"/>
    <property type="match status" value="1"/>
</dbReference>
<keyword evidence="4" id="KW-0963">Cytoplasm</keyword>
<dbReference type="Pfam" id="PF00780">
    <property type="entry name" value="CNH"/>
    <property type="match status" value="1"/>
</dbReference>
<organism evidence="8 9">
    <name type="scientific">Elliptochloris bilobata</name>
    <dbReference type="NCBI Taxonomy" id="381761"/>
    <lineage>
        <taxon>Eukaryota</taxon>
        <taxon>Viridiplantae</taxon>
        <taxon>Chlorophyta</taxon>
        <taxon>core chlorophytes</taxon>
        <taxon>Trebouxiophyceae</taxon>
        <taxon>Trebouxiophyceae incertae sedis</taxon>
        <taxon>Elliptochloris clade</taxon>
        <taxon>Elliptochloris</taxon>
    </lineage>
</organism>
<accession>A0AAW1S1G0</accession>
<evidence type="ECO:0000256" key="5">
    <source>
        <dbReference type="ARBA" id="ARBA00022927"/>
    </source>
</evidence>
<dbReference type="SUPFAM" id="SSF52833">
    <property type="entry name" value="Thioredoxin-like"/>
    <property type="match status" value="1"/>
</dbReference>